<dbReference type="STRING" id="880073.Cabys_2654"/>
<name>H1XNR1_CALAY</name>
<reference evidence="3 6" key="2">
    <citation type="submission" date="2016-11" db="EMBL/GenBank/DDBJ databases">
        <title>Genomic analysis of Caldithrix abyssi and proposal of a novel bacterial phylum Caldithrichaeota.</title>
        <authorList>
            <person name="Kublanov I."/>
            <person name="Sigalova O."/>
            <person name="Gavrilov S."/>
            <person name="Lebedinsky A."/>
            <person name="Ivanova N."/>
            <person name="Daum C."/>
            <person name="Reddy T."/>
            <person name="Klenk H.P."/>
            <person name="Goker M."/>
            <person name="Reva O."/>
            <person name="Miroshnichenko M."/>
            <person name="Kyprides N."/>
            <person name="Woyke T."/>
            <person name="Gelfand M."/>
        </authorList>
    </citation>
    <scope>NUCLEOTIDE SEQUENCE [LARGE SCALE GENOMIC DNA]</scope>
    <source>
        <strain evidence="3 6">LF13</strain>
    </source>
</reference>
<dbReference type="GO" id="GO:0000166">
    <property type="term" value="F:nucleotide binding"/>
    <property type="evidence" value="ECO:0007669"/>
    <property type="project" value="InterPro"/>
</dbReference>
<dbReference type="Proteomes" id="UP000183868">
    <property type="component" value="Chromosome"/>
</dbReference>
<keyword evidence="1 2" id="KW-0175">Coiled coil</keyword>
<dbReference type="EMBL" id="CP018099">
    <property type="protein sequence ID" value="APF19402.1"/>
    <property type="molecule type" value="Genomic_DNA"/>
</dbReference>
<dbReference type="RefSeq" id="WP_006930873.1">
    <property type="nucleotide sequence ID" value="NZ_CM001402.1"/>
</dbReference>
<dbReference type="AlphaFoldDB" id="H1XNR1"/>
<reference evidence="4 5" key="1">
    <citation type="submission" date="2011-09" db="EMBL/GenBank/DDBJ databases">
        <title>The permanent draft genome of Caldithrix abyssi DSM 13497.</title>
        <authorList>
            <consortium name="US DOE Joint Genome Institute (JGI-PGF)"/>
            <person name="Lucas S."/>
            <person name="Han J."/>
            <person name="Lapidus A."/>
            <person name="Bruce D."/>
            <person name="Goodwin L."/>
            <person name="Pitluck S."/>
            <person name="Peters L."/>
            <person name="Kyrpides N."/>
            <person name="Mavromatis K."/>
            <person name="Ivanova N."/>
            <person name="Mikhailova N."/>
            <person name="Chertkov O."/>
            <person name="Detter J.C."/>
            <person name="Tapia R."/>
            <person name="Han C."/>
            <person name="Land M."/>
            <person name="Hauser L."/>
            <person name="Markowitz V."/>
            <person name="Cheng J.-F."/>
            <person name="Hugenholtz P."/>
            <person name="Woyke T."/>
            <person name="Wu D."/>
            <person name="Spring S."/>
            <person name="Brambilla E."/>
            <person name="Klenk H.-P."/>
            <person name="Eisen J.A."/>
        </authorList>
    </citation>
    <scope>NUCLEOTIDE SEQUENCE [LARGE SCALE GENOMIC DNA]</scope>
    <source>
        <strain evidence="4 5">DSM 13497</strain>
    </source>
</reference>
<dbReference type="Gene3D" id="1.20.5.340">
    <property type="match status" value="1"/>
</dbReference>
<dbReference type="Pfam" id="PF06005">
    <property type="entry name" value="ZapB"/>
    <property type="match status" value="1"/>
</dbReference>
<proteinExistence type="predicted"/>
<dbReference type="EMBL" id="CM001402">
    <property type="protein sequence ID" value="EHO43299.1"/>
    <property type="molecule type" value="Genomic_DNA"/>
</dbReference>
<dbReference type="InterPro" id="IPR010978">
    <property type="entry name" value="tRNA-bd_arm"/>
</dbReference>
<dbReference type="Proteomes" id="UP000004671">
    <property type="component" value="Chromosome"/>
</dbReference>
<keyword evidence="5" id="KW-1185">Reference proteome</keyword>
<dbReference type="GO" id="GO:0043093">
    <property type="term" value="P:FtsZ-dependent cytokinesis"/>
    <property type="evidence" value="ECO:0007669"/>
    <property type="project" value="InterPro"/>
</dbReference>
<evidence type="ECO:0000313" key="5">
    <source>
        <dbReference type="Proteomes" id="UP000004671"/>
    </source>
</evidence>
<evidence type="ECO:0000313" key="4">
    <source>
        <dbReference type="EMBL" id="EHO43299.1"/>
    </source>
</evidence>
<sequence length="90" mass="10870">MNLQNFEQLEKSVHSLIDKYRELRFRYYQLQQENNELKEKAKLVEKHNGELNLQEIEKLRAENSALKAERSELKERLKKLIAELEEIDIT</sequence>
<dbReference type="GO" id="GO:0005737">
    <property type="term" value="C:cytoplasm"/>
    <property type="evidence" value="ECO:0007669"/>
    <property type="project" value="InterPro"/>
</dbReference>
<evidence type="ECO:0008006" key="7">
    <source>
        <dbReference type="Google" id="ProtNLM"/>
    </source>
</evidence>
<dbReference type="GO" id="GO:0090529">
    <property type="term" value="P:cell septum assembly"/>
    <property type="evidence" value="ECO:0007669"/>
    <property type="project" value="InterPro"/>
</dbReference>
<evidence type="ECO:0000313" key="6">
    <source>
        <dbReference type="Proteomes" id="UP000183868"/>
    </source>
</evidence>
<dbReference type="SUPFAM" id="SSF46589">
    <property type="entry name" value="tRNA-binding arm"/>
    <property type="match status" value="1"/>
</dbReference>
<dbReference type="PaxDb" id="880073-Calab_3702"/>
<dbReference type="InterPro" id="IPR009252">
    <property type="entry name" value="Cell_div_ZapB"/>
</dbReference>
<feature type="coiled-coil region" evidence="2">
    <location>
        <begin position="20"/>
        <end position="90"/>
    </location>
</feature>
<gene>
    <name evidence="3" type="ORF">Cabys_2654</name>
    <name evidence="4" type="ORF">Calab_3702</name>
</gene>
<evidence type="ECO:0000256" key="1">
    <source>
        <dbReference type="ARBA" id="ARBA00023054"/>
    </source>
</evidence>
<accession>H1XNR1</accession>
<evidence type="ECO:0000313" key="3">
    <source>
        <dbReference type="EMBL" id="APF19402.1"/>
    </source>
</evidence>
<dbReference type="HOGENOM" id="CLU_2435293_0_0_0"/>
<protein>
    <recommendedName>
        <fullName evidence="7">Cell division protein ZapB</fullName>
    </recommendedName>
</protein>
<evidence type="ECO:0000256" key="2">
    <source>
        <dbReference type="SAM" id="Coils"/>
    </source>
</evidence>
<dbReference type="KEGG" id="caby:Cabys_2654"/>
<dbReference type="InParanoid" id="H1XNR1"/>
<organism evidence="4 5">
    <name type="scientific">Caldithrix abyssi DSM 13497</name>
    <dbReference type="NCBI Taxonomy" id="880073"/>
    <lineage>
        <taxon>Bacteria</taxon>
        <taxon>Pseudomonadati</taxon>
        <taxon>Calditrichota</taxon>
        <taxon>Calditrichia</taxon>
        <taxon>Calditrichales</taxon>
        <taxon>Calditrichaceae</taxon>
        <taxon>Caldithrix</taxon>
    </lineage>
</organism>